<gene>
    <name evidence="1" type="ORF">C7M84_022338</name>
</gene>
<comment type="caution">
    <text evidence="1">The sequence shown here is derived from an EMBL/GenBank/DDBJ whole genome shotgun (WGS) entry which is preliminary data.</text>
</comment>
<reference evidence="1 2" key="2">
    <citation type="submission" date="2019-01" db="EMBL/GenBank/DDBJ databases">
        <title>The decoding of complex shrimp genome reveals the adaptation for benthos swimmer, frequently molting mechanism and breeding impact on genome.</title>
        <authorList>
            <person name="Sun Y."/>
            <person name="Gao Y."/>
            <person name="Yu Y."/>
        </authorList>
    </citation>
    <scope>NUCLEOTIDE SEQUENCE [LARGE SCALE GENOMIC DNA]</scope>
    <source>
        <tissue evidence="1">Muscle</tissue>
    </source>
</reference>
<keyword evidence="2" id="KW-1185">Reference proteome</keyword>
<dbReference type="STRING" id="6689.A0A423U6Z5"/>
<proteinExistence type="predicted"/>
<dbReference type="Proteomes" id="UP000283509">
    <property type="component" value="Unassembled WGS sequence"/>
</dbReference>
<dbReference type="EMBL" id="QCYY01000534">
    <property type="protein sequence ID" value="ROT84488.1"/>
    <property type="molecule type" value="Genomic_DNA"/>
</dbReference>
<evidence type="ECO:0000313" key="1">
    <source>
        <dbReference type="EMBL" id="ROT84488.1"/>
    </source>
</evidence>
<organism evidence="1 2">
    <name type="scientific">Penaeus vannamei</name>
    <name type="common">Whiteleg shrimp</name>
    <name type="synonym">Litopenaeus vannamei</name>
    <dbReference type="NCBI Taxonomy" id="6689"/>
    <lineage>
        <taxon>Eukaryota</taxon>
        <taxon>Metazoa</taxon>
        <taxon>Ecdysozoa</taxon>
        <taxon>Arthropoda</taxon>
        <taxon>Crustacea</taxon>
        <taxon>Multicrustacea</taxon>
        <taxon>Malacostraca</taxon>
        <taxon>Eumalacostraca</taxon>
        <taxon>Eucarida</taxon>
        <taxon>Decapoda</taxon>
        <taxon>Dendrobranchiata</taxon>
        <taxon>Penaeoidea</taxon>
        <taxon>Penaeidae</taxon>
        <taxon>Penaeus</taxon>
    </lineage>
</organism>
<name>A0A423U6Z5_PENVA</name>
<sequence>MEMKKKDFGTLGSGLWFAPANQTVHFFAGVFPFKFRMSDFEDLVAQTEGTEVRVTATVGDAYWDVAQSGFSSTRIFSASINLEFLGDSPQVFRPAMPFKFYLSATQQDGSKIPEWRLARHRLLVTPEVTLNTGERRKLISRTRTSRWNSKSRP</sequence>
<protein>
    <submittedName>
        <fullName evidence="1">Uncharacterized protein</fullName>
    </submittedName>
</protein>
<evidence type="ECO:0000313" key="2">
    <source>
        <dbReference type="Proteomes" id="UP000283509"/>
    </source>
</evidence>
<accession>A0A423U6Z5</accession>
<dbReference type="AlphaFoldDB" id="A0A423U6Z5"/>
<dbReference type="OrthoDB" id="6373041at2759"/>
<reference evidence="1 2" key="1">
    <citation type="submission" date="2018-04" db="EMBL/GenBank/DDBJ databases">
        <authorList>
            <person name="Zhang X."/>
            <person name="Yuan J."/>
            <person name="Li F."/>
            <person name="Xiang J."/>
        </authorList>
    </citation>
    <scope>NUCLEOTIDE SEQUENCE [LARGE SCALE GENOMIC DNA]</scope>
    <source>
        <tissue evidence="1">Muscle</tissue>
    </source>
</reference>